<dbReference type="EMBL" id="PDUD01000049">
    <property type="protein sequence ID" value="PHN01774.1"/>
    <property type="molecule type" value="Genomic_DNA"/>
</dbReference>
<dbReference type="OrthoDB" id="1466422at2"/>
<accession>A0A2D0MZS2</accession>
<dbReference type="RefSeq" id="WP_099154821.1">
    <property type="nucleotide sequence ID" value="NZ_PDUD01000049.1"/>
</dbReference>
<evidence type="ECO:0000313" key="1">
    <source>
        <dbReference type="EMBL" id="PHN01774.1"/>
    </source>
</evidence>
<gene>
    <name evidence="1" type="ORF">CRP01_35395</name>
</gene>
<dbReference type="Proteomes" id="UP000223913">
    <property type="component" value="Unassembled WGS sequence"/>
</dbReference>
<organism evidence="1 2">
    <name type="scientific">Flavilitoribacter nigricans (strain ATCC 23147 / DSM 23189 / NBRC 102662 / NCIMB 1420 / SS-2)</name>
    <name type="common">Lewinella nigricans</name>
    <dbReference type="NCBI Taxonomy" id="1122177"/>
    <lineage>
        <taxon>Bacteria</taxon>
        <taxon>Pseudomonadati</taxon>
        <taxon>Bacteroidota</taxon>
        <taxon>Saprospiria</taxon>
        <taxon>Saprospirales</taxon>
        <taxon>Lewinellaceae</taxon>
        <taxon>Flavilitoribacter</taxon>
    </lineage>
</organism>
<protein>
    <submittedName>
        <fullName evidence="1">Uncharacterized protein</fullName>
    </submittedName>
</protein>
<evidence type="ECO:0000313" key="2">
    <source>
        <dbReference type="Proteomes" id="UP000223913"/>
    </source>
</evidence>
<keyword evidence="2" id="KW-1185">Reference proteome</keyword>
<comment type="caution">
    <text evidence="1">The sequence shown here is derived from an EMBL/GenBank/DDBJ whole genome shotgun (WGS) entry which is preliminary data.</text>
</comment>
<dbReference type="AlphaFoldDB" id="A0A2D0MZS2"/>
<sequence>MEIRTAQDLFRNITEGFAPNFDSLKYVLENDNFAIVSVIGDPDDPDFTGEIVYDTTYSPAIDSIRALGINLDSLPLVPYGNGATFDIAADTITYQKTIVPVVEVGVKRKVFMGNYADKRFARYDQKYDPEKPLKFGSMNSPQLSGNWE</sequence>
<name>A0A2D0MZS2_FLAN2</name>
<reference evidence="1 2" key="1">
    <citation type="submission" date="2017-10" db="EMBL/GenBank/DDBJ databases">
        <title>The draft genome sequence of Lewinella nigricans NBRC 102662.</title>
        <authorList>
            <person name="Wang K."/>
        </authorList>
    </citation>
    <scope>NUCLEOTIDE SEQUENCE [LARGE SCALE GENOMIC DNA]</scope>
    <source>
        <strain evidence="1 2">NBRC 102662</strain>
    </source>
</reference>
<proteinExistence type="predicted"/>